<evidence type="ECO:0000313" key="1">
    <source>
        <dbReference type="EMBL" id="WZN43995.1"/>
    </source>
</evidence>
<dbReference type="Proteomes" id="UP001449657">
    <property type="component" value="Chromosome"/>
</dbReference>
<protein>
    <submittedName>
        <fullName evidence="1">EthD family reductase</fullName>
    </submittedName>
</protein>
<keyword evidence="2" id="KW-1185">Reference proteome</keyword>
<dbReference type="InterPro" id="IPR011008">
    <property type="entry name" value="Dimeric_a/b-barrel"/>
</dbReference>
<accession>A0ABZ2YVW5</accession>
<dbReference type="InterPro" id="IPR009799">
    <property type="entry name" value="EthD_dom"/>
</dbReference>
<dbReference type="SUPFAM" id="SSF54909">
    <property type="entry name" value="Dimeric alpha+beta barrel"/>
    <property type="match status" value="1"/>
</dbReference>
<dbReference type="PANTHER" id="PTHR40260">
    <property type="entry name" value="BLR8190 PROTEIN"/>
    <property type="match status" value="1"/>
</dbReference>
<evidence type="ECO:0000313" key="2">
    <source>
        <dbReference type="Proteomes" id="UP001449657"/>
    </source>
</evidence>
<name>A0ABZ2YVW5_9BACT</name>
<sequence length="145" mass="16299">MKIYLFLLPAAMLFSCQQNKPAQVPETVKEEAGPADLPETRKGMIKVTILYPNGEGMHFDMDYYKTKHMPMLQRLMGDSLKAVKIDKGLGGRPGEPIPYLAIGYLYFERLSAYESTFGPNAKEILADIPKYTNIKPVVQVSEVLQ</sequence>
<organism evidence="1 2">
    <name type="scientific">Chitinophaga caseinilytica</name>
    <dbReference type="NCBI Taxonomy" id="2267521"/>
    <lineage>
        <taxon>Bacteria</taxon>
        <taxon>Pseudomonadati</taxon>
        <taxon>Bacteroidota</taxon>
        <taxon>Chitinophagia</taxon>
        <taxon>Chitinophagales</taxon>
        <taxon>Chitinophagaceae</taxon>
        <taxon>Chitinophaga</taxon>
    </lineage>
</organism>
<dbReference type="NCBIfam" id="TIGR02118">
    <property type="entry name" value="EthD family reductase"/>
    <property type="match status" value="1"/>
</dbReference>
<dbReference type="Gene3D" id="3.30.70.100">
    <property type="match status" value="1"/>
</dbReference>
<dbReference type="RefSeq" id="WP_341838789.1">
    <property type="nucleotide sequence ID" value="NZ_CP149792.1"/>
</dbReference>
<gene>
    <name evidence="1" type="ORF">WJU22_13915</name>
</gene>
<dbReference type="PANTHER" id="PTHR40260:SF2">
    <property type="entry name" value="BLR8190 PROTEIN"/>
    <property type="match status" value="1"/>
</dbReference>
<dbReference type="PROSITE" id="PS51257">
    <property type="entry name" value="PROKAR_LIPOPROTEIN"/>
    <property type="match status" value="1"/>
</dbReference>
<reference evidence="1 2" key="1">
    <citation type="submission" date="2024-03" db="EMBL/GenBank/DDBJ databases">
        <title>Chitinophaga caseinilytica sp. nov., a casein hydrolysing bacterium isolated from forest soil.</title>
        <authorList>
            <person name="Lee D.S."/>
            <person name="Han D.M."/>
            <person name="Baek J.H."/>
            <person name="Choi D.G."/>
            <person name="Jeon J.H."/>
            <person name="Jeon C.O."/>
        </authorList>
    </citation>
    <scope>NUCLEOTIDE SEQUENCE [LARGE SCALE GENOMIC DNA]</scope>
    <source>
        <strain evidence="1 2">KACC 19118</strain>
    </source>
</reference>
<dbReference type="EMBL" id="CP150096">
    <property type="protein sequence ID" value="WZN43995.1"/>
    <property type="molecule type" value="Genomic_DNA"/>
</dbReference>
<proteinExistence type="predicted"/>